<evidence type="ECO:0000256" key="2">
    <source>
        <dbReference type="SAM" id="SignalP"/>
    </source>
</evidence>
<evidence type="ECO:0000256" key="1">
    <source>
        <dbReference type="ARBA" id="ARBA00022801"/>
    </source>
</evidence>
<dbReference type="GO" id="GO:0045493">
    <property type="term" value="P:xylan catabolic process"/>
    <property type="evidence" value="ECO:0007669"/>
    <property type="project" value="InterPro"/>
</dbReference>
<keyword evidence="1" id="KW-0378">Hydrolase</keyword>
<gene>
    <name evidence="3" type="ORF">H6P81_019312</name>
</gene>
<accession>A0AAV7DRI4</accession>
<feature type="signal peptide" evidence="2">
    <location>
        <begin position="1"/>
        <end position="18"/>
    </location>
</feature>
<organism evidence="3 4">
    <name type="scientific">Aristolochia fimbriata</name>
    <name type="common">White veined hardy Dutchman's pipe vine</name>
    <dbReference type="NCBI Taxonomy" id="158543"/>
    <lineage>
        <taxon>Eukaryota</taxon>
        <taxon>Viridiplantae</taxon>
        <taxon>Streptophyta</taxon>
        <taxon>Embryophyta</taxon>
        <taxon>Tracheophyta</taxon>
        <taxon>Spermatophyta</taxon>
        <taxon>Magnoliopsida</taxon>
        <taxon>Magnoliidae</taxon>
        <taxon>Piperales</taxon>
        <taxon>Aristolochiaceae</taxon>
        <taxon>Aristolochia</taxon>
    </lineage>
</organism>
<evidence type="ECO:0000313" key="4">
    <source>
        <dbReference type="Proteomes" id="UP000825729"/>
    </source>
</evidence>
<sequence>MAALRLFLLSLSLLAVSANSRSLLPSSTPKPPINVSYVVCDEARYLALGLDMKAYSFCDKSLPFQVRAKDLVDRMTLEEKAQQLGNTALGVDRLGLLPYEWWSEALHGVSNVGPGTRFNKNVVPGATSFPCPIHSAAAFNEKLWKTIGQVVSTEARAMFNLGMAGLTYWSPNINVVRDPRWGRALETPGEDPTWAGTRRWRT</sequence>
<dbReference type="EMBL" id="JAINDJ010000008">
    <property type="protein sequence ID" value="KAG9439147.1"/>
    <property type="molecule type" value="Genomic_DNA"/>
</dbReference>
<name>A0AAV7DRI4_ARIFI</name>
<dbReference type="InterPro" id="IPR017853">
    <property type="entry name" value="GH"/>
</dbReference>
<dbReference type="GO" id="GO:0009044">
    <property type="term" value="F:xylan 1,4-beta-xylosidase activity"/>
    <property type="evidence" value="ECO:0007669"/>
    <property type="project" value="InterPro"/>
</dbReference>
<dbReference type="Gene3D" id="3.20.20.300">
    <property type="entry name" value="Glycoside hydrolase, family 3, N-terminal domain"/>
    <property type="match status" value="1"/>
</dbReference>
<comment type="caution">
    <text evidence="3">The sequence shown here is derived from an EMBL/GenBank/DDBJ whole genome shotgun (WGS) entry which is preliminary data.</text>
</comment>
<dbReference type="InterPro" id="IPR036962">
    <property type="entry name" value="Glyco_hydro_3_N_sf"/>
</dbReference>
<dbReference type="PANTHER" id="PTHR42721">
    <property type="entry name" value="SUGAR HYDROLASE-RELATED"/>
    <property type="match status" value="1"/>
</dbReference>
<feature type="chain" id="PRO_5043944561" description="Glycoside hydrolase family 3 N-terminal domain-containing protein" evidence="2">
    <location>
        <begin position="19"/>
        <end position="202"/>
    </location>
</feature>
<protein>
    <recommendedName>
        <fullName evidence="5">Glycoside hydrolase family 3 N-terminal domain-containing protein</fullName>
    </recommendedName>
</protein>
<dbReference type="GO" id="GO:0031222">
    <property type="term" value="P:arabinan catabolic process"/>
    <property type="evidence" value="ECO:0007669"/>
    <property type="project" value="TreeGrafter"/>
</dbReference>
<keyword evidence="4" id="KW-1185">Reference proteome</keyword>
<dbReference type="GO" id="GO:0046556">
    <property type="term" value="F:alpha-L-arabinofuranosidase activity"/>
    <property type="evidence" value="ECO:0007669"/>
    <property type="project" value="TreeGrafter"/>
</dbReference>
<keyword evidence="2" id="KW-0732">Signal</keyword>
<dbReference type="Proteomes" id="UP000825729">
    <property type="component" value="Unassembled WGS sequence"/>
</dbReference>
<dbReference type="AlphaFoldDB" id="A0AAV7DRI4"/>
<dbReference type="SUPFAM" id="SSF51445">
    <property type="entry name" value="(Trans)glycosidases"/>
    <property type="match status" value="1"/>
</dbReference>
<proteinExistence type="predicted"/>
<reference evidence="3 4" key="1">
    <citation type="submission" date="2021-07" db="EMBL/GenBank/DDBJ databases">
        <title>The Aristolochia fimbriata genome: insights into angiosperm evolution, floral development and chemical biosynthesis.</title>
        <authorList>
            <person name="Jiao Y."/>
        </authorList>
    </citation>
    <scope>NUCLEOTIDE SEQUENCE [LARGE SCALE GENOMIC DNA]</scope>
    <source>
        <strain evidence="3">IBCAS-2021</strain>
        <tissue evidence="3">Leaf</tissue>
    </source>
</reference>
<dbReference type="PANTHER" id="PTHR42721:SF11">
    <property type="entry name" value="BETA-D-XYLOSIDASE 5-RELATED"/>
    <property type="match status" value="1"/>
</dbReference>
<evidence type="ECO:0000313" key="3">
    <source>
        <dbReference type="EMBL" id="KAG9439147.1"/>
    </source>
</evidence>
<evidence type="ECO:0008006" key="5">
    <source>
        <dbReference type="Google" id="ProtNLM"/>
    </source>
</evidence>
<dbReference type="InterPro" id="IPR044993">
    <property type="entry name" value="BXL"/>
</dbReference>